<name>A0A8T4H9S3_9SPHI</name>
<comment type="caution">
    <text evidence="1">The sequence shown here is derived from an EMBL/GenBank/DDBJ whole genome shotgun (WGS) entry which is preliminary data.</text>
</comment>
<evidence type="ECO:0000313" key="2">
    <source>
        <dbReference type="Proteomes" id="UP000679691"/>
    </source>
</evidence>
<reference evidence="1" key="1">
    <citation type="submission" date="2021-03" db="EMBL/GenBank/DDBJ databases">
        <authorList>
            <person name="Lu T."/>
            <person name="Wang Q."/>
            <person name="Han X."/>
        </authorList>
    </citation>
    <scope>NUCLEOTIDE SEQUENCE</scope>
    <source>
        <strain evidence="1">WQ 2009</strain>
    </source>
</reference>
<dbReference type="RefSeq" id="WP_353546658.1">
    <property type="nucleotide sequence ID" value="NZ_JAGKSB010000005.1"/>
</dbReference>
<dbReference type="EMBL" id="JAGKSB010000005">
    <property type="protein sequence ID" value="MBP3943173.1"/>
    <property type="molecule type" value="Genomic_DNA"/>
</dbReference>
<organism evidence="1 2">
    <name type="scientific">Rhinopithecimicrobium faecis</name>
    <dbReference type="NCBI Taxonomy" id="2820698"/>
    <lineage>
        <taxon>Bacteria</taxon>
        <taxon>Pseudomonadati</taxon>
        <taxon>Bacteroidota</taxon>
        <taxon>Sphingobacteriia</taxon>
        <taxon>Sphingobacteriales</taxon>
        <taxon>Sphingobacteriaceae</taxon>
        <taxon>Rhinopithecimicrobium</taxon>
    </lineage>
</organism>
<evidence type="ECO:0000313" key="1">
    <source>
        <dbReference type="EMBL" id="MBP3943173.1"/>
    </source>
</evidence>
<accession>A0A8T4H9S3</accession>
<dbReference type="Proteomes" id="UP000679691">
    <property type="component" value="Unassembled WGS sequence"/>
</dbReference>
<protein>
    <submittedName>
        <fullName evidence="1">DUF2480 family protein</fullName>
    </submittedName>
</protein>
<keyword evidence="2" id="KW-1185">Reference proteome</keyword>
<sequence>MEIQENIINKVALSGLMTYDLASLAPHMEDFVVYDIKDNLFHELILREKDFREFIKTFNWASFAGKQVAITCSTDAIVPTWAYMLLANKLEPYANRVIFGSLEELLALHYREQIAALDMQQFADQRVVIKGCGDIKVPETAFVEFTVRLSKVVKSIMYGEPCSTVPVFKRKAG</sequence>
<dbReference type="InterPro" id="IPR018914">
    <property type="entry name" value="DUF2480"/>
</dbReference>
<dbReference type="AlphaFoldDB" id="A0A8T4H9S3"/>
<proteinExistence type="predicted"/>
<gene>
    <name evidence="1" type="ORF">J5U18_06285</name>
</gene>
<dbReference type="Pfam" id="PF10652">
    <property type="entry name" value="DUF2480"/>
    <property type="match status" value="1"/>
</dbReference>